<dbReference type="AlphaFoldDB" id="A0A1I0CVG8"/>
<dbReference type="RefSeq" id="WP_090442502.1">
    <property type="nucleotide sequence ID" value="NZ_FOHU01000006.1"/>
</dbReference>
<proteinExistence type="predicted"/>
<dbReference type="Pfam" id="PF10764">
    <property type="entry name" value="Gin"/>
    <property type="match status" value="1"/>
</dbReference>
<evidence type="ECO:0000313" key="1">
    <source>
        <dbReference type="EMBL" id="SET23817.1"/>
    </source>
</evidence>
<dbReference type="Proteomes" id="UP000199568">
    <property type="component" value="Unassembled WGS sequence"/>
</dbReference>
<sequence length="61" mass="7276">MSEELKCCICNNETSIGIVLLNQYICRSCEKELIYTPMNQLKYEAYKRKIRDIWKQSVQIV</sequence>
<organism evidence="1 2">
    <name type="scientific">Natronincola peptidivorans</name>
    <dbReference type="NCBI Taxonomy" id="426128"/>
    <lineage>
        <taxon>Bacteria</taxon>
        <taxon>Bacillati</taxon>
        <taxon>Bacillota</taxon>
        <taxon>Clostridia</taxon>
        <taxon>Peptostreptococcales</taxon>
        <taxon>Natronincolaceae</taxon>
        <taxon>Natronincola</taxon>
    </lineage>
</organism>
<reference evidence="1 2" key="1">
    <citation type="submission" date="2016-10" db="EMBL/GenBank/DDBJ databases">
        <authorList>
            <person name="de Groot N.N."/>
        </authorList>
    </citation>
    <scope>NUCLEOTIDE SEQUENCE [LARGE SCALE GENOMIC DNA]</scope>
    <source>
        <strain evidence="1 2">DSM 18979</strain>
    </source>
</reference>
<dbReference type="EMBL" id="FOHU01000006">
    <property type="protein sequence ID" value="SET23817.1"/>
    <property type="molecule type" value="Genomic_DNA"/>
</dbReference>
<protein>
    <submittedName>
        <fullName evidence="1">Inhibitor of sigma-G Gin</fullName>
    </submittedName>
</protein>
<gene>
    <name evidence="1" type="ORF">SAMN05660297_01788</name>
</gene>
<name>A0A1I0CVG8_9FIRM</name>
<evidence type="ECO:0000313" key="2">
    <source>
        <dbReference type="Proteomes" id="UP000199568"/>
    </source>
</evidence>
<dbReference type="OrthoDB" id="1753657at2"/>
<accession>A0A1I0CVG8</accession>
<keyword evidence="2" id="KW-1185">Reference proteome</keyword>
<dbReference type="InterPro" id="IPR019700">
    <property type="entry name" value="Sigma-G_inhibitor_Gin"/>
</dbReference>